<gene>
    <name evidence="1" type="ORF">F4562_005514</name>
</gene>
<evidence type="ECO:0000313" key="1">
    <source>
        <dbReference type="EMBL" id="MBB5822452.1"/>
    </source>
</evidence>
<proteinExistence type="predicted"/>
<evidence type="ECO:0000313" key="2">
    <source>
        <dbReference type="Proteomes" id="UP000540685"/>
    </source>
</evidence>
<name>A0A7W9IKP9_9ACTN</name>
<organism evidence="1 2">
    <name type="scientific">Streptosporangium becharense</name>
    <dbReference type="NCBI Taxonomy" id="1816182"/>
    <lineage>
        <taxon>Bacteria</taxon>
        <taxon>Bacillati</taxon>
        <taxon>Actinomycetota</taxon>
        <taxon>Actinomycetes</taxon>
        <taxon>Streptosporangiales</taxon>
        <taxon>Streptosporangiaceae</taxon>
        <taxon>Streptosporangium</taxon>
    </lineage>
</organism>
<sequence>MIRQADPAAVNDVRKIGEVLGEATSEGTWERVTEVENILVIDVGGDNSKEALGKAKHLLGKRGWREISQRSPKWLIMESTVWKDVHLSINEFDPIKVETYPEEIGRAIERGKVESESLIFVHVYQV</sequence>
<comment type="caution">
    <text evidence="1">The sequence shown here is derived from an EMBL/GenBank/DDBJ whole genome shotgun (WGS) entry which is preliminary data.</text>
</comment>
<keyword evidence="2" id="KW-1185">Reference proteome</keyword>
<dbReference type="RefSeq" id="WP_184541582.1">
    <property type="nucleotide sequence ID" value="NZ_JACHMP010000001.1"/>
</dbReference>
<dbReference type="Proteomes" id="UP000540685">
    <property type="component" value="Unassembled WGS sequence"/>
</dbReference>
<dbReference type="AlphaFoldDB" id="A0A7W9IKP9"/>
<accession>A0A7W9IKP9</accession>
<protein>
    <submittedName>
        <fullName evidence="1">Uncharacterized protein</fullName>
    </submittedName>
</protein>
<reference evidence="1 2" key="1">
    <citation type="submission" date="2020-08" db="EMBL/GenBank/DDBJ databases">
        <title>Sequencing the genomes of 1000 actinobacteria strains.</title>
        <authorList>
            <person name="Klenk H.-P."/>
        </authorList>
    </citation>
    <scope>NUCLEOTIDE SEQUENCE [LARGE SCALE GENOMIC DNA]</scope>
    <source>
        <strain evidence="1 2">DSM 46887</strain>
    </source>
</reference>
<dbReference type="EMBL" id="JACHMP010000001">
    <property type="protein sequence ID" value="MBB5822452.1"/>
    <property type="molecule type" value="Genomic_DNA"/>
</dbReference>